<proteinExistence type="predicted"/>
<feature type="region of interest" description="Disordered" evidence="1">
    <location>
        <begin position="149"/>
        <end position="175"/>
    </location>
</feature>
<dbReference type="PANTHER" id="PTHR35585:SF1">
    <property type="entry name" value="HHE DOMAIN PROTEIN (AFU_ORTHOLOGUE AFUA_4G00730)"/>
    <property type="match status" value="1"/>
</dbReference>
<dbReference type="Pfam" id="PF01814">
    <property type="entry name" value="Hemerythrin"/>
    <property type="match status" value="1"/>
</dbReference>
<sequence>MPASRPRTTASTDAIVLLKNDHREIKKVFADFQRLGDGALKSKQRLVDKMIELLTVHTYIENEVMYPRVRALLPDLEDDILESYEEHHVADVLVVELAGMSASDERFTAKTTVLIENVTHHIQEEEDDWFPQVRKGLGRKALQEIGQEMADARKSAPRRPSQPSALKKTVDAIIA</sequence>
<dbReference type="PANTHER" id="PTHR35585">
    <property type="entry name" value="HHE DOMAIN PROTEIN (AFU_ORTHOLOGUE AFUA_4G00730)"/>
    <property type="match status" value="1"/>
</dbReference>
<dbReference type="EMBL" id="JADKPN010000018">
    <property type="protein sequence ID" value="MBF4765751.1"/>
    <property type="molecule type" value="Genomic_DNA"/>
</dbReference>
<accession>A0A930VHK1</accession>
<dbReference type="RefSeq" id="WP_194708932.1">
    <property type="nucleotide sequence ID" value="NZ_JADKPN010000018.1"/>
</dbReference>
<reference evidence="3" key="1">
    <citation type="submission" date="2020-11" db="EMBL/GenBank/DDBJ databases">
        <title>Nocardioides sp. nov., isolated from Soil of Cynanchum wilfordii Hemsley rhizosphere.</title>
        <authorList>
            <person name="Lee J.-S."/>
            <person name="Suh M.K."/>
            <person name="Kim J.-S."/>
        </authorList>
    </citation>
    <scope>NUCLEOTIDE SEQUENCE</scope>
    <source>
        <strain evidence="3">KCTC 19275</strain>
    </source>
</reference>
<evidence type="ECO:0000313" key="3">
    <source>
        <dbReference type="EMBL" id="MBF4765751.1"/>
    </source>
</evidence>
<protein>
    <submittedName>
        <fullName evidence="3">Hemerythrin domain-containing protein</fullName>
    </submittedName>
</protein>
<dbReference type="Gene3D" id="1.20.120.520">
    <property type="entry name" value="nmb1532 protein domain like"/>
    <property type="match status" value="1"/>
</dbReference>
<keyword evidence="4" id="KW-1185">Reference proteome</keyword>
<dbReference type="CDD" id="cd12108">
    <property type="entry name" value="Hr-like"/>
    <property type="match status" value="1"/>
</dbReference>
<dbReference type="AlphaFoldDB" id="A0A930VHK1"/>
<comment type="caution">
    <text evidence="3">The sequence shown here is derived from an EMBL/GenBank/DDBJ whole genome shotgun (WGS) entry which is preliminary data.</text>
</comment>
<evidence type="ECO:0000313" key="4">
    <source>
        <dbReference type="Proteomes" id="UP000640489"/>
    </source>
</evidence>
<gene>
    <name evidence="3" type="ORF">ISU07_21680</name>
</gene>
<organism evidence="3 4">
    <name type="scientific">Nocardioides islandensis</name>
    <dbReference type="NCBI Taxonomy" id="433663"/>
    <lineage>
        <taxon>Bacteria</taxon>
        <taxon>Bacillati</taxon>
        <taxon>Actinomycetota</taxon>
        <taxon>Actinomycetes</taxon>
        <taxon>Propionibacteriales</taxon>
        <taxon>Nocardioidaceae</taxon>
        <taxon>Nocardioides</taxon>
    </lineage>
</organism>
<evidence type="ECO:0000259" key="2">
    <source>
        <dbReference type="Pfam" id="PF01814"/>
    </source>
</evidence>
<evidence type="ECO:0000256" key="1">
    <source>
        <dbReference type="SAM" id="MobiDB-lite"/>
    </source>
</evidence>
<dbReference type="Proteomes" id="UP000640489">
    <property type="component" value="Unassembled WGS sequence"/>
</dbReference>
<name>A0A930VHK1_9ACTN</name>
<dbReference type="InterPro" id="IPR012312">
    <property type="entry name" value="Hemerythrin-like"/>
</dbReference>
<feature type="domain" description="Hemerythrin-like" evidence="2">
    <location>
        <begin position="14"/>
        <end position="132"/>
    </location>
</feature>